<evidence type="ECO:0000313" key="4">
    <source>
        <dbReference type="EMBL" id="CAE6472008.1"/>
    </source>
</evidence>
<gene>
    <name evidence="4" type="ORF">RDB_LOCUS107634</name>
</gene>
<dbReference type="Pfam" id="PF20153">
    <property type="entry name" value="DUF6535"/>
    <property type="match status" value="1"/>
</dbReference>
<keyword evidence="2" id="KW-0812">Transmembrane</keyword>
<evidence type="ECO:0000256" key="1">
    <source>
        <dbReference type="SAM" id="MobiDB-lite"/>
    </source>
</evidence>
<evidence type="ECO:0000256" key="2">
    <source>
        <dbReference type="SAM" id="Phobius"/>
    </source>
</evidence>
<evidence type="ECO:0000313" key="5">
    <source>
        <dbReference type="Proteomes" id="UP000663843"/>
    </source>
</evidence>
<dbReference type="Proteomes" id="UP000663843">
    <property type="component" value="Unassembled WGS sequence"/>
</dbReference>
<sequence length="939" mass="104159">MNEKSPKENKTTDATQNAMRFLKRNPTSEGNKDENLAAKEKTGPYERVYTANSTPYDFRRPRVFDQMASDRFGEELAPDAAIWNIYLEEAQDRDRELVEGRQRSLDTLLLFAALFSAILTAFLIESKDLLQQDPADASVALLLIIAQSQQRMELGLPTPEESTRVVTMPDFIPSLSARWINGIWFMSLGLSLSAALIAMLGKEWLTTFQSSRPRSSRRLAYIRQSRLKGLEDWGVLHIVALLPTLLHVSLLLFSIGLVLYLWALDVAVASVLSVVIGVTLTFYLVTGILGAVYEFCPFVTEVSEYTKRALTALFKPSTKDTNNETLGASIRDLNALAWLSERSTDPIVVDYAYQAMAGLHRSPYITLSTPAPVLNLDLTPTLPEKLSTLDNDVTIDSLLLHISGRFDELLSGMLETDSSEPPVCRYINAMIALLSYAAKSPNEMSMDWPDLLNRITRFWSSKLPQASITGGSFAGVLIAQMDIIKLAADGLKLATTKNDSLLQETESLSSRDRDQHIIDVPSSTTRIDAHTIDIIIRLNTCLAQWIDISLALLQSYVEGETNIDSYLLNGLLRALSDGASYLEFFYEFLADRGTAETGDDPLKSLKILISLLSQPTSSGLDPVAHHAKILKIYSHIVPVKLQELKRGRTGVVRHDFKSYLVNSYTLTTRREILCLSAHYMLLTASYLCGLLSESPKCWEIFSDALGLQHQGYCEDLDAYEGPCGVVRNHIGDYIKILEVFSEKQSNVELMTEKTASMLCIFAYAPQPEFIPTSGLYISPSCFLSLMRLFAHSDLDTKAAQDYMRFAMTRLKSPDVSLSQLASQTSPFPDPRPSIEYLWQFTCISGGFSALLQAGSISTHFSQAVVPGVANITIIAANHDAALKVEPVELEPPVVPDFLEALSWTLPKLSSSDDKKLYHRFILASSVLLVDDITAGTTGR</sequence>
<feature type="region of interest" description="Disordered" evidence="1">
    <location>
        <begin position="1"/>
        <end position="38"/>
    </location>
</feature>
<keyword evidence="2" id="KW-1133">Transmembrane helix</keyword>
<organism evidence="4 5">
    <name type="scientific">Rhizoctonia solani</name>
    <dbReference type="NCBI Taxonomy" id="456999"/>
    <lineage>
        <taxon>Eukaryota</taxon>
        <taxon>Fungi</taxon>
        <taxon>Dikarya</taxon>
        <taxon>Basidiomycota</taxon>
        <taxon>Agaricomycotina</taxon>
        <taxon>Agaricomycetes</taxon>
        <taxon>Cantharellales</taxon>
        <taxon>Ceratobasidiaceae</taxon>
        <taxon>Rhizoctonia</taxon>
    </lineage>
</organism>
<dbReference type="AlphaFoldDB" id="A0A8H3C1X6"/>
<feature type="compositionally biased region" description="Basic and acidic residues" evidence="1">
    <location>
        <begin position="1"/>
        <end position="11"/>
    </location>
</feature>
<keyword evidence="2" id="KW-0472">Membrane</keyword>
<protein>
    <recommendedName>
        <fullName evidence="3">DUF6535 domain-containing protein</fullName>
    </recommendedName>
</protein>
<feature type="transmembrane region" description="Helical" evidence="2">
    <location>
        <begin position="233"/>
        <end position="262"/>
    </location>
</feature>
<comment type="caution">
    <text evidence="4">The sequence shown here is derived from an EMBL/GenBank/DDBJ whole genome shotgun (WGS) entry which is preliminary data.</text>
</comment>
<accession>A0A8H3C1X6</accession>
<evidence type="ECO:0000259" key="3">
    <source>
        <dbReference type="Pfam" id="PF20153"/>
    </source>
</evidence>
<feature type="domain" description="DUF6535" evidence="3">
    <location>
        <begin position="83"/>
        <end position="263"/>
    </location>
</feature>
<proteinExistence type="predicted"/>
<name>A0A8H3C1X6_9AGAM</name>
<dbReference type="EMBL" id="CAJMWT010003454">
    <property type="protein sequence ID" value="CAE6472008.1"/>
    <property type="molecule type" value="Genomic_DNA"/>
</dbReference>
<dbReference type="InterPro" id="IPR045338">
    <property type="entry name" value="DUF6535"/>
</dbReference>
<feature type="transmembrane region" description="Helical" evidence="2">
    <location>
        <begin position="183"/>
        <end position="205"/>
    </location>
</feature>
<reference evidence="4" key="1">
    <citation type="submission" date="2021-01" db="EMBL/GenBank/DDBJ databases">
        <authorList>
            <person name="Kaushik A."/>
        </authorList>
    </citation>
    <scope>NUCLEOTIDE SEQUENCE</scope>
    <source>
        <strain evidence="4">AG2-2IIIB</strain>
    </source>
</reference>
<feature type="transmembrane region" description="Helical" evidence="2">
    <location>
        <begin position="268"/>
        <end position="293"/>
    </location>
</feature>